<gene>
    <name evidence="3" type="ORF">QH73_0001235</name>
</gene>
<organism evidence="3 4">
    <name type="scientific">Scytonema millei VB511283</name>
    <dbReference type="NCBI Taxonomy" id="1245923"/>
    <lineage>
        <taxon>Bacteria</taxon>
        <taxon>Bacillati</taxon>
        <taxon>Cyanobacteriota</taxon>
        <taxon>Cyanophyceae</taxon>
        <taxon>Nostocales</taxon>
        <taxon>Scytonemataceae</taxon>
        <taxon>Scytonema</taxon>
    </lineage>
</organism>
<dbReference type="SUPFAM" id="SSF51735">
    <property type="entry name" value="NAD(P)-binding Rossmann-fold domains"/>
    <property type="match status" value="1"/>
</dbReference>
<dbReference type="PANTHER" id="PTHR43000">
    <property type="entry name" value="DTDP-D-GLUCOSE 4,6-DEHYDRATASE-RELATED"/>
    <property type="match status" value="1"/>
</dbReference>
<evidence type="ECO:0000313" key="3">
    <source>
        <dbReference type="EMBL" id="NHC33301.1"/>
    </source>
</evidence>
<dbReference type="OrthoDB" id="9811743at2"/>
<dbReference type="Proteomes" id="UP000031532">
    <property type="component" value="Unassembled WGS sequence"/>
</dbReference>
<dbReference type="AlphaFoldDB" id="A0A9X5I2W5"/>
<sequence length="334" mass="36948">MSQSDYDLDYDKEDESIAQIVEVKMSDALAELAGKRVLVTGASGFLGSHLCDRLCQNGAEVHAISRTERTTDNELLYWWQGNVEDVEVVQNLFQKIQPQIVFHLSGLITGVAGLELVLPTFHSLVVSTVNILTVATQRQCDRVVTIGSLEEPEPKQGEIAPISPYSAAKWASVAYSRMFHHLYQTPVVLVRPFMTYGPRQPIHKIIPAVTLSLLQGEAPKLASGRREVDWIYVDDVIDGMLAAARVPGVEGHTFDLGSGNLVSIRSLVEQLTQIINPQIEPLFGALPDRPVEKVRVANIALTSDKLGWQPKMSLEAGLVSTVNWFRQQLKAERT</sequence>
<dbReference type="Gene3D" id="3.40.50.720">
    <property type="entry name" value="NAD(P)-binding Rossmann-like Domain"/>
    <property type="match status" value="1"/>
</dbReference>
<dbReference type="RefSeq" id="WP_039714921.1">
    <property type="nucleotide sequence ID" value="NZ_JTJC03000001.1"/>
</dbReference>
<proteinExistence type="inferred from homology"/>
<reference evidence="3 4" key="1">
    <citation type="journal article" date="2015" name="Genome Announc.">
        <title>Draft Genome Sequence of the Terrestrial Cyanobacterium Scytonema millei VB511283, Isolated from Eastern India.</title>
        <authorList>
            <person name="Sen D."/>
            <person name="Chandrababunaidu M.M."/>
            <person name="Singh D."/>
            <person name="Sanghi N."/>
            <person name="Ghorai A."/>
            <person name="Mishra G.P."/>
            <person name="Madduluri M."/>
            <person name="Adhikary S.P."/>
            <person name="Tripathy S."/>
        </authorList>
    </citation>
    <scope>NUCLEOTIDE SEQUENCE [LARGE SCALE GENOMIC DNA]</scope>
    <source>
        <strain evidence="3 4">VB511283</strain>
    </source>
</reference>
<feature type="domain" description="NAD-dependent epimerase/dehydratase" evidence="2">
    <location>
        <begin position="37"/>
        <end position="257"/>
    </location>
</feature>
<dbReference type="InterPro" id="IPR036291">
    <property type="entry name" value="NAD(P)-bd_dom_sf"/>
</dbReference>
<evidence type="ECO:0000259" key="2">
    <source>
        <dbReference type="Pfam" id="PF01370"/>
    </source>
</evidence>
<protein>
    <submittedName>
        <fullName evidence="3">SDR family NAD(P)-dependent oxidoreductase</fullName>
    </submittedName>
</protein>
<dbReference type="InterPro" id="IPR001509">
    <property type="entry name" value="Epimerase_deHydtase"/>
</dbReference>
<accession>A0A9X5I2W5</accession>
<dbReference type="Pfam" id="PF01370">
    <property type="entry name" value="Epimerase"/>
    <property type="match status" value="1"/>
</dbReference>
<name>A0A9X5I2W5_9CYAN</name>
<keyword evidence="4" id="KW-1185">Reference proteome</keyword>
<comment type="caution">
    <text evidence="3">The sequence shown here is derived from an EMBL/GenBank/DDBJ whole genome shotgun (WGS) entry which is preliminary data.</text>
</comment>
<evidence type="ECO:0000256" key="1">
    <source>
        <dbReference type="ARBA" id="ARBA00007637"/>
    </source>
</evidence>
<dbReference type="EMBL" id="JTJC03000001">
    <property type="protein sequence ID" value="NHC33301.1"/>
    <property type="molecule type" value="Genomic_DNA"/>
</dbReference>
<evidence type="ECO:0000313" key="4">
    <source>
        <dbReference type="Proteomes" id="UP000031532"/>
    </source>
</evidence>
<comment type="similarity">
    <text evidence="1">Belongs to the NAD(P)-dependent epimerase/dehydratase family.</text>
</comment>